<evidence type="ECO:0000313" key="3">
    <source>
        <dbReference type="Proteomes" id="UP001363151"/>
    </source>
</evidence>
<proteinExistence type="predicted"/>
<dbReference type="Proteomes" id="UP001363151">
    <property type="component" value="Unassembled WGS sequence"/>
</dbReference>
<dbReference type="Pfam" id="PF04724">
    <property type="entry name" value="Glyco_transf_17"/>
    <property type="match status" value="1"/>
</dbReference>
<keyword evidence="3" id="KW-1185">Reference proteome</keyword>
<reference evidence="2 3" key="1">
    <citation type="submission" date="2024-03" db="EMBL/GenBank/DDBJ databases">
        <title>Aureococcus anophagefferens CCMP1851 and Kratosvirus quantuckense: Draft genome of a second virus-susceptible host strain in the model system.</title>
        <authorList>
            <person name="Chase E."/>
            <person name="Truchon A.R."/>
            <person name="Schepens W."/>
            <person name="Wilhelm S.W."/>
        </authorList>
    </citation>
    <scope>NUCLEOTIDE SEQUENCE [LARGE SCALE GENOMIC DNA]</scope>
    <source>
        <strain evidence="2 3">CCMP1851</strain>
    </source>
</reference>
<protein>
    <submittedName>
        <fullName evidence="2">Uncharacterized protein</fullName>
    </submittedName>
</protein>
<sequence length="580" mass="62186">MVRATAALLLLLRDAEAAYIAVVGPTGDDVIVTDLTPVRLQLNDDESYGLLYEDGELLTELPHKNWVATHFPPCHEPPISRETAANVALKRPRAGAVTLTSLKCDGSAPDDYDVARIASVADATDVAGCEDVTGAGAKVVDAFHLLDEWDMVRTRSAELAGVVDAHVLVEADRFHDGTPRAGAEFWRDVAADWASPGAAPVLNLTVRTWPPEAGEDDGDLHDRGEASRNGVLEALRAFGPALGLEATDVVVVSDVDEIPNRETVRRLKVAAECDKRRIARGLLPVLATPASLLMSHHHYALEWTLGGRWAGPFAARLADLLGATAEGDAFEGGAAVFPAEFGVGEARYVLCYVALQSADDWERPVRAADMFPGRDKSGFVGPGLVADWQPRSLFDNAGWHLSYFPRAPPAAEVDEPGRLRLVAASLERKLAHHGHREFSDELLRCAGLLDFERDAARYAALGHSVQEIELRCREDRAADEGADLDAGTTRASVSQWTASYAPRGPAPRGLPAWHRAPPVDVVEYEISAPAASPGGAIAAAASRVCCHLWYHEPFCVDNVAAHLRQSRGAAPSLGAGAGRR</sequence>
<gene>
    <name evidence="2" type="ORF">SO694_00045234</name>
</gene>
<keyword evidence="1" id="KW-0732">Signal</keyword>
<feature type="chain" id="PRO_5046539176" evidence="1">
    <location>
        <begin position="18"/>
        <end position="580"/>
    </location>
</feature>
<comment type="caution">
    <text evidence="2">The sequence shown here is derived from an EMBL/GenBank/DDBJ whole genome shotgun (WGS) entry which is preliminary data.</text>
</comment>
<evidence type="ECO:0000313" key="2">
    <source>
        <dbReference type="EMBL" id="KAK7249146.1"/>
    </source>
</evidence>
<organism evidence="2 3">
    <name type="scientific">Aureococcus anophagefferens</name>
    <name type="common">Harmful bloom alga</name>
    <dbReference type="NCBI Taxonomy" id="44056"/>
    <lineage>
        <taxon>Eukaryota</taxon>
        <taxon>Sar</taxon>
        <taxon>Stramenopiles</taxon>
        <taxon>Ochrophyta</taxon>
        <taxon>Pelagophyceae</taxon>
        <taxon>Pelagomonadales</taxon>
        <taxon>Pelagomonadaceae</taxon>
        <taxon>Aureococcus</taxon>
    </lineage>
</organism>
<evidence type="ECO:0000256" key="1">
    <source>
        <dbReference type="SAM" id="SignalP"/>
    </source>
</evidence>
<name>A0ABR1G746_AURAN</name>
<dbReference type="InterPro" id="IPR006813">
    <property type="entry name" value="Glyco_trans_17"/>
</dbReference>
<dbReference type="EMBL" id="JBBJCI010000082">
    <property type="protein sequence ID" value="KAK7249146.1"/>
    <property type="molecule type" value="Genomic_DNA"/>
</dbReference>
<feature type="signal peptide" evidence="1">
    <location>
        <begin position="1"/>
        <end position="17"/>
    </location>
</feature>
<accession>A0ABR1G746</accession>